<evidence type="ECO:0000259" key="8">
    <source>
        <dbReference type="Pfam" id="PF00078"/>
    </source>
</evidence>
<dbReference type="AlphaFoldDB" id="A0AAQ3NS00"/>
<evidence type="ECO:0000256" key="6">
    <source>
        <dbReference type="ARBA" id="ARBA00022801"/>
    </source>
</evidence>
<evidence type="ECO:0000256" key="4">
    <source>
        <dbReference type="ARBA" id="ARBA00022722"/>
    </source>
</evidence>
<protein>
    <recommendedName>
        <fullName evidence="8">Reverse transcriptase domain-containing protein</fullName>
    </recommendedName>
</protein>
<dbReference type="GO" id="GO:0006508">
    <property type="term" value="P:proteolysis"/>
    <property type="evidence" value="ECO:0007669"/>
    <property type="project" value="UniProtKB-KW"/>
</dbReference>
<keyword evidence="2" id="KW-0808">Transferase</keyword>
<reference evidence="9 10" key="1">
    <citation type="journal article" date="2023" name="Life. Sci Alliance">
        <title>Evolutionary insights into 3D genome organization and epigenetic landscape of Vigna mungo.</title>
        <authorList>
            <person name="Junaid A."/>
            <person name="Singh B."/>
            <person name="Bhatia S."/>
        </authorList>
    </citation>
    <scope>NUCLEOTIDE SEQUENCE [LARGE SCALE GENOMIC DNA]</scope>
    <source>
        <strain evidence="9">Urdbean</strain>
    </source>
</reference>
<dbReference type="InterPro" id="IPR000477">
    <property type="entry name" value="RT_dom"/>
</dbReference>
<evidence type="ECO:0000256" key="2">
    <source>
        <dbReference type="ARBA" id="ARBA00022679"/>
    </source>
</evidence>
<evidence type="ECO:0000256" key="1">
    <source>
        <dbReference type="ARBA" id="ARBA00022670"/>
    </source>
</evidence>
<keyword evidence="4" id="KW-0540">Nuclease</keyword>
<dbReference type="InterPro" id="IPR043502">
    <property type="entry name" value="DNA/RNA_pol_sf"/>
</dbReference>
<accession>A0AAQ3NS00</accession>
<keyword evidence="5" id="KW-0255">Endonuclease</keyword>
<sequence length="218" mass="24990">SALFSPPTTLPPSRYTDHSINLLPNTSPISVRPYRYPHFQKQEIEVQVQKMLDSGFITPSTSPYSSPVLLVKKKDGTWRFCVDYRALNAITIKDKFPIPTVDELLDELGNAAWFLKLDLFSGFHQILMRPTDSSKTAFRTHNGHFEFKVMPFGLCNAPSTFQATMNDLFRPHLRHFIIVFFMIFLSTAPPWRTTSLTWKPLSNYSLQTIFVSRVPSVS</sequence>
<keyword evidence="7" id="KW-0695">RNA-directed DNA polymerase</keyword>
<dbReference type="GO" id="GO:0004519">
    <property type="term" value="F:endonuclease activity"/>
    <property type="evidence" value="ECO:0007669"/>
    <property type="project" value="UniProtKB-KW"/>
</dbReference>
<dbReference type="CDD" id="cd01647">
    <property type="entry name" value="RT_LTR"/>
    <property type="match status" value="1"/>
</dbReference>
<dbReference type="Gene3D" id="3.30.70.270">
    <property type="match status" value="1"/>
</dbReference>
<dbReference type="FunFam" id="3.10.10.10:FF:000002">
    <property type="entry name" value="Retrovirus-related Pol polyprotein from transposon 17.6-like protein"/>
    <property type="match status" value="1"/>
</dbReference>
<dbReference type="FunFam" id="3.10.10.10:FF:000007">
    <property type="entry name" value="Retrovirus-related Pol polyprotein from transposon 17.6-like Protein"/>
    <property type="match status" value="1"/>
</dbReference>
<evidence type="ECO:0000313" key="9">
    <source>
        <dbReference type="EMBL" id="WVZ14999.1"/>
    </source>
</evidence>
<evidence type="ECO:0000313" key="10">
    <source>
        <dbReference type="Proteomes" id="UP001374535"/>
    </source>
</evidence>
<keyword evidence="10" id="KW-1185">Reference proteome</keyword>
<organism evidence="9 10">
    <name type="scientific">Vigna mungo</name>
    <name type="common">Black gram</name>
    <name type="synonym">Phaseolus mungo</name>
    <dbReference type="NCBI Taxonomy" id="3915"/>
    <lineage>
        <taxon>Eukaryota</taxon>
        <taxon>Viridiplantae</taxon>
        <taxon>Streptophyta</taxon>
        <taxon>Embryophyta</taxon>
        <taxon>Tracheophyta</taxon>
        <taxon>Spermatophyta</taxon>
        <taxon>Magnoliopsida</taxon>
        <taxon>eudicotyledons</taxon>
        <taxon>Gunneridae</taxon>
        <taxon>Pentapetalae</taxon>
        <taxon>rosids</taxon>
        <taxon>fabids</taxon>
        <taxon>Fabales</taxon>
        <taxon>Fabaceae</taxon>
        <taxon>Papilionoideae</taxon>
        <taxon>50 kb inversion clade</taxon>
        <taxon>NPAAA clade</taxon>
        <taxon>indigoferoid/millettioid clade</taxon>
        <taxon>Phaseoleae</taxon>
        <taxon>Vigna</taxon>
    </lineage>
</organism>
<evidence type="ECO:0000256" key="5">
    <source>
        <dbReference type="ARBA" id="ARBA00022759"/>
    </source>
</evidence>
<dbReference type="InterPro" id="IPR053134">
    <property type="entry name" value="RNA-dir_DNA_polymerase"/>
</dbReference>
<dbReference type="Gene3D" id="3.10.10.10">
    <property type="entry name" value="HIV Type 1 Reverse Transcriptase, subunit A, domain 1"/>
    <property type="match status" value="1"/>
</dbReference>
<evidence type="ECO:0000256" key="7">
    <source>
        <dbReference type="ARBA" id="ARBA00022918"/>
    </source>
</evidence>
<dbReference type="Proteomes" id="UP001374535">
    <property type="component" value="Chromosome 4"/>
</dbReference>
<dbReference type="EMBL" id="CP144697">
    <property type="protein sequence ID" value="WVZ14999.1"/>
    <property type="molecule type" value="Genomic_DNA"/>
</dbReference>
<name>A0AAQ3NS00_VIGMU</name>
<dbReference type="PANTHER" id="PTHR24559">
    <property type="entry name" value="TRANSPOSON TY3-I GAG-POL POLYPROTEIN"/>
    <property type="match status" value="1"/>
</dbReference>
<dbReference type="PANTHER" id="PTHR24559:SF434">
    <property type="entry name" value="RNA-DIRECTED DNA POLYMERASE HOMOLOG"/>
    <property type="match status" value="1"/>
</dbReference>
<dbReference type="SUPFAM" id="SSF56672">
    <property type="entry name" value="DNA/RNA polymerases"/>
    <property type="match status" value="1"/>
</dbReference>
<keyword evidence="3" id="KW-0548">Nucleotidyltransferase</keyword>
<dbReference type="Pfam" id="PF00078">
    <property type="entry name" value="RVT_1"/>
    <property type="match status" value="1"/>
</dbReference>
<dbReference type="InterPro" id="IPR043128">
    <property type="entry name" value="Rev_trsase/Diguanyl_cyclase"/>
</dbReference>
<keyword evidence="1" id="KW-0645">Protease</keyword>
<dbReference type="GO" id="GO:0003964">
    <property type="term" value="F:RNA-directed DNA polymerase activity"/>
    <property type="evidence" value="ECO:0007669"/>
    <property type="project" value="UniProtKB-KW"/>
</dbReference>
<evidence type="ECO:0000256" key="3">
    <source>
        <dbReference type="ARBA" id="ARBA00022695"/>
    </source>
</evidence>
<keyword evidence="6" id="KW-0378">Hydrolase</keyword>
<feature type="non-terminal residue" evidence="9">
    <location>
        <position position="1"/>
    </location>
</feature>
<feature type="domain" description="Reverse transcriptase" evidence="8">
    <location>
        <begin position="71"/>
        <end position="180"/>
    </location>
</feature>
<proteinExistence type="predicted"/>
<dbReference type="GO" id="GO:0008233">
    <property type="term" value="F:peptidase activity"/>
    <property type="evidence" value="ECO:0007669"/>
    <property type="project" value="UniProtKB-KW"/>
</dbReference>
<gene>
    <name evidence="9" type="ORF">V8G54_012565</name>
</gene>